<dbReference type="Pfam" id="PF16347">
    <property type="entry name" value="SGSH_C"/>
    <property type="match status" value="1"/>
</dbReference>
<dbReference type="Gene3D" id="3.40.720.10">
    <property type="entry name" value="Alkaline Phosphatase, subunit A"/>
    <property type="match status" value="2"/>
</dbReference>
<dbReference type="InterPro" id="IPR032506">
    <property type="entry name" value="SGSH_C"/>
</dbReference>
<evidence type="ECO:0000256" key="2">
    <source>
        <dbReference type="ARBA" id="ARBA00022801"/>
    </source>
</evidence>
<dbReference type="Proteomes" id="UP000283512">
    <property type="component" value="Unassembled WGS sequence"/>
</dbReference>
<evidence type="ECO:0000313" key="12">
    <source>
        <dbReference type="Proteomes" id="UP000095657"/>
    </source>
</evidence>
<reference evidence="15 16" key="3">
    <citation type="journal article" date="2019" name="Nat. Med.">
        <title>A library of human gut bacterial isolates paired with longitudinal multiomics data enables mechanistic microbiome research.</title>
        <authorList>
            <person name="Poyet M."/>
            <person name="Groussin M."/>
            <person name="Gibbons S.M."/>
            <person name="Avila-Pacheco J."/>
            <person name="Jiang X."/>
            <person name="Kearney S.M."/>
            <person name="Perrotta A.R."/>
            <person name="Berdy B."/>
            <person name="Zhao S."/>
            <person name="Lieberman T.D."/>
            <person name="Swanson P.K."/>
            <person name="Smith M."/>
            <person name="Roesemann S."/>
            <person name="Alexander J.E."/>
            <person name="Rich S.A."/>
            <person name="Livny J."/>
            <person name="Vlamakis H."/>
            <person name="Clish C."/>
            <person name="Bullock K."/>
            <person name="Deik A."/>
            <person name="Scott J."/>
            <person name="Pierce K.A."/>
            <person name="Xavier R.J."/>
            <person name="Alm E.J."/>
        </authorList>
    </citation>
    <scope>NUCLEOTIDE SEQUENCE [LARGE SCALE GENOMIC DNA]</scope>
    <source>
        <strain evidence="7 15">BIOML-A19</strain>
        <strain evidence="6 16">BIOML-A25</strain>
        <strain evidence="5 17">BIOML-A31</strain>
    </source>
</reference>
<evidence type="ECO:0000313" key="5">
    <source>
        <dbReference type="EMBL" id="KAA5463103.1"/>
    </source>
</evidence>
<evidence type="ECO:0000313" key="8">
    <source>
        <dbReference type="EMBL" id="MDO6359242.1"/>
    </source>
</evidence>
<evidence type="ECO:0000259" key="3">
    <source>
        <dbReference type="Pfam" id="PF16347"/>
    </source>
</evidence>
<evidence type="ECO:0000313" key="7">
    <source>
        <dbReference type="EMBL" id="KAA5496987.1"/>
    </source>
</evidence>
<dbReference type="Proteomes" id="UP001170023">
    <property type="component" value="Unassembled WGS sequence"/>
</dbReference>
<proteinExistence type="inferred from homology"/>
<dbReference type="Proteomes" id="UP000284689">
    <property type="component" value="Unassembled WGS sequence"/>
</dbReference>
<dbReference type="EMBL" id="QRKD01000018">
    <property type="protein sequence ID" value="RHH87392.1"/>
    <property type="molecule type" value="Genomic_DNA"/>
</dbReference>
<evidence type="ECO:0000313" key="14">
    <source>
        <dbReference type="Proteomes" id="UP000284689"/>
    </source>
</evidence>
<comment type="similarity">
    <text evidence="1">Belongs to the sulfatase family.</text>
</comment>
<dbReference type="PANTHER" id="PTHR43108:SF6">
    <property type="entry name" value="N-SULPHOGLUCOSAMINE SULPHOHYDROLASE"/>
    <property type="match status" value="1"/>
</dbReference>
<dbReference type="EMBL" id="JAUONL010000016">
    <property type="protein sequence ID" value="MDO6359242.1"/>
    <property type="molecule type" value="Genomic_DNA"/>
</dbReference>
<sequence>MKNLQSGLFYSLTGVTAVTSLVSCSIKQKPAEQKPLNIVYIMTDDHTAQMMSCYDTRYMETPNLDRIAADGVRFTQSFVANSLSGPSRACMITGKHSCANKFYDNTTCVFDSSQQTFPKLLQRIGYQTALVGKWHLESLPSGFDYWQIVPGQGDYYNPDFITQNNDTIQKHGYLTNLITDDAIDWIENKRNPEKPFCLLIHHKAIHRNWLADTCNLALYEDKTFPLPDNFFDDYEGRPAAAAQEMSIVKDMDMIYDLKMLRPDKKSRLKSLYEKYIGRMDEAQRAAWDRFYTPIIDDFYKQNLQGKELANWKFQRYMRDYMKTVKSLDDNVGRVLDYLKEKGLLDNTLVVYTSDQGFYMGEHGWFDKRFMYEESMRTPLVMRLPKGFDRRGDITEMVQNIDYAPTFLELAGAEIPSDIQGVSLVPLLKGEHPKDWRKALYYHFYEYPAEHMVKRHYGVRTDRYKLIHFYNDINWWELYDLQADPSEMHNLYGQPEYEPVVKELKEEMLKLQEQYNDPVRFSPERDKE</sequence>
<dbReference type="PROSITE" id="PS51257">
    <property type="entry name" value="PROKAR_LIPOPROTEIN"/>
    <property type="match status" value="1"/>
</dbReference>
<dbReference type="STRING" id="47678.ERS852494_02111"/>
<evidence type="ECO:0000313" key="15">
    <source>
        <dbReference type="Proteomes" id="UP000368418"/>
    </source>
</evidence>
<dbReference type="Proteomes" id="UP000095657">
    <property type="component" value="Unassembled WGS sequence"/>
</dbReference>
<dbReference type="RefSeq" id="WP_055171739.1">
    <property type="nucleotide sequence ID" value="NZ_CACRTB010000020.1"/>
</dbReference>
<dbReference type="Proteomes" id="UP000427825">
    <property type="component" value="Unassembled WGS sequence"/>
</dbReference>
<organism evidence="4 12">
    <name type="scientific">Bacteroides caccae</name>
    <dbReference type="NCBI Taxonomy" id="47678"/>
    <lineage>
        <taxon>Bacteria</taxon>
        <taxon>Pseudomonadati</taxon>
        <taxon>Bacteroidota</taxon>
        <taxon>Bacteroidia</taxon>
        <taxon>Bacteroidales</taxon>
        <taxon>Bacteroidaceae</taxon>
        <taxon>Bacteroides</taxon>
    </lineage>
</organism>
<dbReference type="GO" id="GO:0047753">
    <property type="term" value="F:choline-sulfatase activity"/>
    <property type="evidence" value="ECO:0007669"/>
    <property type="project" value="UniProtKB-EC"/>
</dbReference>
<dbReference type="EMBL" id="CP103166">
    <property type="protein sequence ID" value="UVQ96325.1"/>
    <property type="molecule type" value="Genomic_DNA"/>
</dbReference>
<name>A0A174MVV6_9BACE</name>
<dbReference type="InterPro" id="IPR024607">
    <property type="entry name" value="Sulfatase_CS"/>
</dbReference>
<reference evidence="8" key="5">
    <citation type="submission" date="2023-07" db="EMBL/GenBank/DDBJ databases">
        <title>Whole Genome Sequencing of Colonoscopy isolates.</title>
        <authorList>
            <person name="Surve S.V."/>
            <person name="Valls R.A."/>
            <person name="Barrak K.E."/>
            <person name="Gardner T.B."/>
            <person name="O'Toole G.A."/>
        </authorList>
    </citation>
    <scope>NUCLEOTIDE SEQUENCE</scope>
    <source>
        <strain evidence="8">GP0119</strain>
    </source>
</reference>
<dbReference type="PROSITE" id="PS00523">
    <property type="entry name" value="SULFATASE_1"/>
    <property type="match status" value="1"/>
</dbReference>
<evidence type="ECO:0000313" key="4">
    <source>
        <dbReference type="EMBL" id="CUP37859.1"/>
    </source>
</evidence>
<evidence type="ECO:0000313" key="13">
    <source>
        <dbReference type="Proteomes" id="UP000283512"/>
    </source>
</evidence>
<dbReference type="Proteomes" id="UP001060260">
    <property type="component" value="Chromosome"/>
</dbReference>
<reference evidence="4 12" key="1">
    <citation type="submission" date="2015-09" db="EMBL/GenBank/DDBJ databases">
        <authorList>
            <consortium name="Pathogen Informatics"/>
        </authorList>
    </citation>
    <scope>NUCLEOTIDE SEQUENCE [LARGE SCALE GENOMIC DNA]</scope>
    <source>
        <strain evidence="4 12">2789STDY5834880</strain>
    </source>
</reference>
<dbReference type="Proteomes" id="UP000475905">
    <property type="component" value="Unassembled WGS sequence"/>
</dbReference>
<dbReference type="SUPFAM" id="SSF53649">
    <property type="entry name" value="Alkaline phosphatase-like"/>
    <property type="match status" value="1"/>
</dbReference>
<dbReference type="EMBL" id="VVYD01000015">
    <property type="protein sequence ID" value="KAA5496987.1"/>
    <property type="molecule type" value="Genomic_DNA"/>
</dbReference>
<gene>
    <name evidence="4" type="primary">betC_1</name>
    <name evidence="10" type="ORF">DW190_15945</name>
    <name evidence="9" type="ORF">DW794_06550</name>
    <name evidence="4" type="ORF">ERS852494_02111</name>
    <name evidence="7" type="ORF">F2Y31_15370</name>
    <name evidence="5" type="ORF">F2Y36_11800</name>
    <name evidence="6" type="ORF">F2Y39_07990</name>
    <name evidence="11" type="ORF">NXW23_18755</name>
    <name evidence="8" type="ORF">Q4469_16385</name>
</gene>
<dbReference type="EMBL" id="QSJD01000007">
    <property type="protein sequence ID" value="RHD50668.1"/>
    <property type="molecule type" value="Genomic_DNA"/>
</dbReference>
<dbReference type="PROSITE" id="PS00149">
    <property type="entry name" value="SULFATASE_2"/>
    <property type="match status" value="1"/>
</dbReference>
<dbReference type="AlphaFoldDB" id="A0A174MVV6"/>
<evidence type="ECO:0000256" key="1">
    <source>
        <dbReference type="ARBA" id="ARBA00008779"/>
    </source>
</evidence>
<reference evidence="13 14" key="2">
    <citation type="submission" date="2018-08" db="EMBL/GenBank/DDBJ databases">
        <title>A genome reference for cultivated species of the human gut microbiota.</title>
        <authorList>
            <person name="Zou Y."/>
            <person name="Xue W."/>
            <person name="Luo G."/>
        </authorList>
    </citation>
    <scope>NUCLEOTIDE SEQUENCE [LARGE SCALE GENOMIC DNA]</scope>
    <source>
        <strain evidence="10 13">AM16-49B</strain>
        <strain evidence="9 14">AM31-16AC</strain>
    </source>
</reference>
<feature type="domain" description="N-sulphoglucosamine sulphohydrolase C-terminal" evidence="3">
    <location>
        <begin position="360"/>
        <end position="513"/>
    </location>
</feature>
<evidence type="ECO:0000313" key="9">
    <source>
        <dbReference type="EMBL" id="RHD50668.1"/>
    </source>
</evidence>
<protein>
    <submittedName>
        <fullName evidence="9">DUF4976 domain-containing protein</fullName>
    </submittedName>
    <submittedName>
        <fullName evidence="4 5">Sulfatase</fullName>
        <ecNumber evidence="4">3.1.6.6</ecNumber>
    </submittedName>
</protein>
<dbReference type="EMBL" id="CZAI01000004">
    <property type="protein sequence ID" value="CUP37859.1"/>
    <property type="molecule type" value="Genomic_DNA"/>
</dbReference>
<dbReference type="Proteomes" id="UP000368418">
    <property type="component" value="Unassembled WGS sequence"/>
</dbReference>
<accession>A0A174MVV6</accession>
<evidence type="ECO:0000313" key="17">
    <source>
        <dbReference type="Proteomes" id="UP000475905"/>
    </source>
</evidence>
<dbReference type="EMBL" id="VVYP01000013">
    <property type="protein sequence ID" value="KAA5463103.1"/>
    <property type="molecule type" value="Genomic_DNA"/>
</dbReference>
<dbReference type="PANTHER" id="PTHR43108">
    <property type="entry name" value="N-ACETYLGLUCOSAMINE-6-SULFATASE FAMILY MEMBER"/>
    <property type="match status" value="1"/>
</dbReference>
<dbReference type="CDD" id="cd16031">
    <property type="entry name" value="G6S_like"/>
    <property type="match status" value="1"/>
</dbReference>
<dbReference type="EMBL" id="VVYJ01000003">
    <property type="protein sequence ID" value="KAA5478893.1"/>
    <property type="molecule type" value="Genomic_DNA"/>
</dbReference>
<evidence type="ECO:0000313" key="6">
    <source>
        <dbReference type="EMBL" id="KAA5478893.1"/>
    </source>
</evidence>
<reference evidence="11" key="4">
    <citation type="submission" date="2022-08" db="EMBL/GenBank/DDBJ databases">
        <title>Genome Sequencing of Bacteroides fragilis Group Isolates with Nanopore Technology.</title>
        <authorList>
            <person name="Tisza M.J."/>
            <person name="Smith D."/>
            <person name="Dekker J.P."/>
        </authorList>
    </citation>
    <scope>NUCLEOTIDE SEQUENCE</scope>
    <source>
        <strain evidence="11">BFG-474</strain>
    </source>
</reference>
<evidence type="ECO:0000313" key="10">
    <source>
        <dbReference type="EMBL" id="RHH87392.1"/>
    </source>
</evidence>
<dbReference type="InterPro" id="IPR017850">
    <property type="entry name" value="Alkaline_phosphatase_core_sf"/>
</dbReference>
<evidence type="ECO:0000313" key="11">
    <source>
        <dbReference type="EMBL" id="UVQ96325.1"/>
    </source>
</evidence>
<evidence type="ECO:0000313" key="16">
    <source>
        <dbReference type="Proteomes" id="UP000427825"/>
    </source>
</evidence>
<dbReference type="EC" id="3.1.6.6" evidence="4"/>
<keyword evidence="2 4" id="KW-0378">Hydrolase</keyword>